<accession>A0A4C1XGM8</accession>
<dbReference type="AlphaFoldDB" id="A0A4C1XGM8"/>
<dbReference type="Proteomes" id="UP000299102">
    <property type="component" value="Unassembled WGS sequence"/>
</dbReference>
<evidence type="ECO:0000256" key="1">
    <source>
        <dbReference type="SAM" id="MobiDB-lite"/>
    </source>
</evidence>
<organism evidence="2 3">
    <name type="scientific">Eumeta variegata</name>
    <name type="common">Bagworm moth</name>
    <name type="synonym">Eumeta japonica</name>
    <dbReference type="NCBI Taxonomy" id="151549"/>
    <lineage>
        <taxon>Eukaryota</taxon>
        <taxon>Metazoa</taxon>
        <taxon>Ecdysozoa</taxon>
        <taxon>Arthropoda</taxon>
        <taxon>Hexapoda</taxon>
        <taxon>Insecta</taxon>
        <taxon>Pterygota</taxon>
        <taxon>Neoptera</taxon>
        <taxon>Endopterygota</taxon>
        <taxon>Lepidoptera</taxon>
        <taxon>Glossata</taxon>
        <taxon>Ditrysia</taxon>
        <taxon>Tineoidea</taxon>
        <taxon>Psychidae</taxon>
        <taxon>Oiketicinae</taxon>
        <taxon>Eumeta</taxon>
    </lineage>
</organism>
<feature type="compositionally biased region" description="Basic and acidic residues" evidence="1">
    <location>
        <begin position="46"/>
        <end position="55"/>
    </location>
</feature>
<proteinExistence type="predicted"/>
<dbReference type="EMBL" id="BGZK01000859">
    <property type="protein sequence ID" value="GBP63101.1"/>
    <property type="molecule type" value="Genomic_DNA"/>
</dbReference>
<evidence type="ECO:0000313" key="2">
    <source>
        <dbReference type="EMBL" id="GBP63101.1"/>
    </source>
</evidence>
<gene>
    <name evidence="2" type="ORF">EVAR_98089_1</name>
</gene>
<sequence>MLPYRKLGLRPFITAGRLLFPFSGENFDSFQIYLGLHLESPKGLAEDKELPRQWEKPPGAVSRGESSSREARKTRRMEKCFMQFPPASRAPGAFLVKNLNDRSSPLRFDRGRVARRHRC</sequence>
<evidence type="ECO:0000313" key="3">
    <source>
        <dbReference type="Proteomes" id="UP000299102"/>
    </source>
</evidence>
<name>A0A4C1XGM8_EUMVA</name>
<feature type="region of interest" description="Disordered" evidence="1">
    <location>
        <begin position="46"/>
        <end position="78"/>
    </location>
</feature>
<protein>
    <submittedName>
        <fullName evidence="2">Uncharacterized protein</fullName>
    </submittedName>
</protein>
<reference evidence="2 3" key="1">
    <citation type="journal article" date="2019" name="Commun. Biol.">
        <title>The bagworm genome reveals a unique fibroin gene that provides high tensile strength.</title>
        <authorList>
            <person name="Kono N."/>
            <person name="Nakamura H."/>
            <person name="Ohtoshi R."/>
            <person name="Tomita M."/>
            <person name="Numata K."/>
            <person name="Arakawa K."/>
        </authorList>
    </citation>
    <scope>NUCLEOTIDE SEQUENCE [LARGE SCALE GENOMIC DNA]</scope>
</reference>
<comment type="caution">
    <text evidence="2">The sequence shown here is derived from an EMBL/GenBank/DDBJ whole genome shotgun (WGS) entry which is preliminary data.</text>
</comment>
<keyword evidence="3" id="KW-1185">Reference proteome</keyword>